<feature type="domain" description="HTH tetR-type" evidence="5">
    <location>
        <begin position="65"/>
        <end position="125"/>
    </location>
</feature>
<dbReference type="InterPro" id="IPR023772">
    <property type="entry name" value="DNA-bd_HTH_TetR-type_CS"/>
</dbReference>
<name>A0ABX8A3W9_9BRAD</name>
<evidence type="ECO:0000256" key="3">
    <source>
        <dbReference type="ARBA" id="ARBA00023163"/>
    </source>
</evidence>
<evidence type="ECO:0000256" key="4">
    <source>
        <dbReference type="PROSITE-ProRule" id="PRU00335"/>
    </source>
</evidence>
<feature type="DNA-binding region" description="H-T-H motif" evidence="4">
    <location>
        <begin position="88"/>
        <end position="107"/>
    </location>
</feature>
<keyword evidence="2 4" id="KW-0238">DNA-binding</keyword>
<dbReference type="PRINTS" id="PR00455">
    <property type="entry name" value="HTHTETR"/>
</dbReference>
<gene>
    <name evidence="6" type="ORF">RPMA_05430</name>
</gene>
<reference evidence="6 7" key="1">
    <citation type="submission" date="2019-02" db="EMBL/GenBank/DDBJ databases">
        <title>Emended description of the genus Rhodopseudomonas and description of Rhodopseudomonas albus sp. nov., a non-phototrophic, heavy-metal-tolerant bacterium isolated from garden soil.</title>
        <authorList>
            <person name="Bao Z."/>
            <person name="Cao W.W."/>
            <person name="Sato Y."/>
            <person name="Nishizawa T."/>
            <person name="Zhao J."/>
            <person name="Guo Y."/>
            <person name="Ohta H."/>
        </authorList>
    </citation>
    <scope>NUCLEOTIDE SEQUENCE [LARGE SCALE GENOMIC DNA]</scope>
    <source>
        <strain evidence="6 7">SK50-23</strain>
    </source>
</reference>
<dbReference type="PANTHER" id="PTHR47506:SF1">
    <property type="entry name" value="HTH-TYPE TRANSCRIPTIONAL REGULATOR YJDC"/>
    <property type="match status" value="1"/>
</dbReference>
<dbReference type="InterPro" id="IPR001647">
    <property type="entry name" value="HTH_TetR"/>
</dbReference>
<evidence type="ECO:0000313" key="7">
    <source>
        <dbReference type="Proteomes" id="UP000682843"/>
    </source>
</evidence>
<dbReference type="Proteomes" id="UP000682843">
    <property type="component" value="Chromosome"/>
</dbReference>
<dbReference type="Pfam" id="PF00440">
    <property type="entry name" value="TetR_N"/>
    <property type="match status" value="1"/>
</dbReference>
<dbReference type="InterPro" id="IPR036271">
    <property type="entry name" value="Tet_transcr_reg_TetR-rel_C_sf"/>
</dbReference>
<sequence>MRAAPGARQGDANPQYLRHSSSIGFLMRGATSDRFPQNNFPSTPVFVNVLISILKRQLTMRMRTAETEARIVEAAYECFWRSGFARTSVDGIAERAKVTKRTIYGYFRSKDDLLAAVLTHYRELAAERLKRIGDRMPADRDGLIDSYFGQLMGWASTTPRWSGSGFTRLVVELADLPGHPARAIAKRAKAETEAWLARKLANAGVPKPQLRAREIALLTEGAMSLTLIHGGRAYIEAAAQAAKHLVKQK</sequence>
<protein>
    <submittedName>
        <fullName evidence="6">TetR/AcrR family transcriptional regulator</fullName>
    </submittedName>
</protein>
<keyword evidence="1" id="KW-0805">Transcription regulation</keyword>
<keyword evidence="3" id="KW-0804">Transcription</keyword>
<dbReference type="PANTHER" id="PTHR47506">
    <property type="entry name" value="TRANSCRIPTIONAL REGULATORY PROTEIN"/>
    <property type="match status" value="1"/>
</dbReference>
<accession>A0ABX8A3W9</accession>
<dbReference type="SUPFAM" id="SSF48498">
    <property type="entry name" value="Tetracyclin repressor-like, C-terminal domain"/>
    <property type="match status" value="1"/>
</dbReference>
<dbReference type="EMBL" id="CP036498">
    <property type="protein sequence ID" value="QUS38348.1"/>
    <property type="molecule type" value="Genomic_DNA"/>
</dbReference>
<keyword evidence="7" id="KW-1185">Reference proteome</keyword>
<dbReference type="PROSITE" id="PS50977">
    <property type="entry name" value="HTH_TETR_2"/>
    <property type="match status" value="1"/>
</dbReference>
<evidence type="ECO:0000256" key="1">
    <source>
        <dbReference type="ARBA" id="ARBA00023015"/>
    </source>
</evidence>
<evidence type="ECO:0000259" key="5">
    <source>
        <dbReference type="PROSITE" id="PS50977"/>
    </source>
</evidence>
<dbReference type="SUPFAM" id="SSF46689">
    <property type="entry name" value="Homeodomain-like"/>
    <property type="match status" value="1"/>
</dbReference>
<organism evidence="6 7">
    <name type="scientific">Tardiphaga alba</name>
    <dbReference type="NCBI Taxonomy" id="340268"/>
    <lineage>
        <taxon>Bacteria</taxon>
        <taxon>Pseudomonadati</taxon>
        <taxon>Pseudomonadota</taxon>
        <taxon>Alphaproteobacteria</taxon>
        <taxon>Hyphomicrobiales</taxon>
        <taxon>Nitrobacteraceae</taxon>
        <taxon>Tardiphaga</taxon>
    </lineage>
</organism>
<evidence type="ECO:0000313" key="6">
    <source>
        <dbReference type="EMBL" id="QUS38348.1"/>
    </source>
</evidence>
<dbReference type="Gene3D" id="1.10.357.10">
    <property type="entry name" value="Tetracycline Repressor, domain 2"/>
    <property type="match status" value="1"/>
</dbReference>
<dbReference type="PROSITE" id="PS01081">
    <property type="entry name" value="HTH_TETR_1"/>
    <property type="match status" value="1"/>
</dbReference>
<dbReference type="InterPro" id="IPR009057">
    <property type="entry name" value="Homeodomain-like_sf"/>
</dbReference>
<evidence type="ECO:0000256" key="2">
    <source>
        <dbReference type="ARBA" id="ARBA00023125"/>
    </source>
</evidence>
<proteinExistence type="predicted"/>